<dbReference type="EMBL" id="JAFKCT010000007">
    <property type="protein sequence ID" value="MBN7812516.1"/>
    <property type="molecule type" value="Genomic_DNA"/>
</dbReference>
<proteinExistence type="predicted"/>
<evidence type="ECO:0000259" key="1">
    <source>
        <dbReference type="Pfam" id="PF13590"/>
    </source>
</evidence>
<feature type="domain" description="DUF4136" evidence="1">
    <location>
        <begin position="37"/>
        <end position="203"/>
    </location>
</feature>
<dbReference type="Proteomes" id="UP000664317">
    <property type="component" value="Unassembled WGS sequence"/>
</dbReference>
<evidence type="ECO:0000313" key="3">
    <source>
        <dbReference type="Proteomes" id="UP000664317"/>
    </source>
</evidence>
<sequence>MKSKFSKLMLVFAAGLGLWGCYPGGPEYYEDTDVTLTQHDENYDFASKQTYALPDKIVVDIEIENGDTSYVYMRDIYATPILQAIDQNMSNYGWTKVAVNANPDVLLTPAAIKNTTYFWSYWYDWWYGGWWGWGWGWYYPPYYTVSSITTGSVIINMVDPNVDTPVDLSPVTWLMIGNGLMSGANDVSRITDAIDQAFMQSPYLKTN</sequence>
<name>A0ABS3C7H7_9BACT</name>
<dbReference type="Gene3D" id="3.30.160.670">
    <property type="match status" value="1"/>
</dbReference>
<dbReference type="Pfam" id="PF13590">
    <property type="entry name" value="DUF4136"/>
    <property type="match status" value="1"/>
</dbReference>
<protein>
    <submittedName>
        <fullName evidence="2">DUF4136 domain-containing protein</fullName>
    </submittedName>
</protein>
<gene>
    <name evidence="2" type="ORF">J0A68_16295</name>
</gene>
<accession>A0ABS3C7H7</accession>
<organism evidence="2 3">
    <name type="scientific">Algoriphagus oliviformis</name>
    <dbReference type="NCBI Taxonomy" id="2811231"/>
    <lineage>
        <taxon>Bacteria</taxon>
        <taxon>Pseudomonadati</taxon>
        <taxon>Bacteroidota</taxon>
        <taxon>Cytophagia</taxon>
        <taxon>Cytophagales</taxon>
        <taxon>Cyclobacteriaceae</taxon>
        <taxon>Algoriphagus</taxon>
    </lineage>
</organism>
<evidence type="ECO:0000313" key="2">
    <source>
        <dbReference type="EMBL" id="MBN7812516.1"/>
    </source>
</evidence>
<keyword evidence="3" id="KW-1185">Reference proteome</keyword>
<dbReference type="InterPro" id="IPR025411">
    <property type="entry name" value="DUF4136"/>
</dbReference>
<comment type="caution">
    <text evidence="2">The sequence shown here is derived from an EMBL/GenBank/DDBJ whole genome shotgun (WGS) entry which is preliminary data.</text>
</comment>
<reference evidence="2 3" key="1">
    <citation type="submission" date="2021-03" db="EMBL/GenBank/DDBJ databases">
        <title>novel species isolated from a fishpond in China.</title>
        <authorList>
            <person name="Lu H."/>
            <person name="Cai Z."/>
        </authorList>
    </citation>
    <scope>NUCLEOTIDE SEQUENCE [LARGE SCALE GENOMIC DNA]</scope>
    <source>
        <strain evidence="2 3">H41</strain>
    </source>
</reference>